<accession>A0ABP6C0I7</accession>
<gene>
    <name evidence="1" type="ORF">GCM10009863_07030</name>
</gene>
<proteinExistence type="predicted"/>
<comment type="caution">
    <text evidence="1">The sequence shown here is derived from an EMBL/GenBank/DDBJ whole genome shotgun (WGS) entry which is preliminary data.</text>
</comment>
<evidence type="ECO:0000313" key="2">
    <source>
        <dbReference type="Proteomes" id="UP001501447"/>
    </source>
</evidence>
<keyword evidence="2" id="KW-1185">Reference proteome</keyword>
<reference evidence="2" key="1">
    <citation type="journal article" date="2019" name="Int. J. Syst. Evol. Microbiol.">
        <title>The Global Catalogue of Microorganisms (GCM) 10K type strain sequencing project: providing services to taxonomists for standard genome sequencing and annotation.</title>
        <authorList>
            <consortium name="The Broad Institute Genomics Platform"/>
            <consortium name="The Broad Institute Genome Sequencing Center for Infectious Disease"/>
            <person name="Wu L."/>
            <person name="Ma J."/>
        </authorList>
    </citation>
    <scope>NUCLEOTIDE SEQUENCE [LARGE SCALE GENOMIC DNA]</scope>
    <source>
        <strain evidence="2">JCM 16373</strain>
    </source>
</reference>
<dbReference type="Proteomes" id="UP001501447">
    <property type="component" value="Unassembled WGS sequence"/>
</dbReference>
<protein>
    <submittedName>
        <fullName evidence="1">Uncharacterized protein</fullName>
    </submittedName>
</protein>
<dbReference type="EMBL" id="BAAARJ010000002">
    <property type="protein sequence ID" value="GAA2596284.1"/>
    <property type="molecule type" value="Genomic_DNA"/>
</dbReference>
<evidence type="ECO:0000313" key="1">
    <source>
        <dbReference type="EMBL" id="GAA2596284.1"/>
    </source>
</evidence>
<organism evidence="1 2">
    <name type="scientific">Streptomyces axinellae</name>
    <dbReference type="NCBI Taxonomy" id="552788"/>
    <lineage>
        <taxon>Bacteria</taxon>
        <taxon>Bacillati</taxon>
        <taxon>Actinomycetota</taxon>
        <taxon>Actinomycetes</taxon>
        <taxon>Kitasatosporales</taxon>
        <taxon>Streptomycetaceae</taxon>
        <taxon>Streptomyces</taxon>
    </lineage>
</organism>
<sequence length="92" mass="10361">MGEPSSPLLTLNTGSLRTDSLYEFSTGQPWAGWGRDTVMPPKKRPKDDILDTKGALSVAVENMPEVDKYPLWAEEFIDREQEAIVISSYETR</sequence>
<name>A0ABP6C0I7_9ACTN</name>